<keyword evidence="3" id="KW-0169">Cobalamin biosynthesis</keyword>
<dbReference type="AlphaFoldDB" id="A0A1I6DM75"/>
<evidence type="ECO:0000313" key="10">
    <source>
        <dbReference type="Proteomes" id="UP000199584"/>
    </source>
</evidence>
<dbReference type="PROSITE" id="PS00840">
    <property type="entry name" value="SUMT_2"/>
    <property type="match status" value="1"/>
</dbReference>
<dbReference type="STRING" id="39060.SAMN05660706_11381"/>
<evidence type="ECO:0000259" key="8">
    <source>
        <dbReference type="Pfam" id="PF00590"/>
    </source>
</evidence>
<dbReference type="InterPro" id="IPR014776">
    <property type="entry name" value="4pyrrole_Mease_sub2"/>
</dbReference>
<keyword evidence="6" id="KW-0949">S-adenosyl-L-methionine</keyword>
<dbReference type="PANTHER" id="PTHR45790:SF4">
    <property type="entry name" value="COBALT-PRECORRIN-4 C(11)-METHYLTRANSFERASE"/>
    <property type="match status" value="1"/>
</dbReference>
<dbReference type="InterPro" id="IPR006362">
    <property type="entry name" value="Cbl_synth_CobM/CibF"/>
</dbReference>
<evidence type="ECO:0000256" key="6">
    <source>
        <dbReference type="ARBA" id="ARBA00022691"/>
    </source>
</evidence>
<feature type="domain" description="Tetrapyrrole methylase" evidence="8">
    <location>
        <begin position="1"/>
        <end position="207"/>
    </location>
</feature>
<protein>
    <submittedName>
        <fullName evidence="9">Cobalt-precorrin 4 C11-methyltransferase</fullName>
    </submittedName>
</protein>
<dbReference type="NCBIfam" id="TIGR01465">
    <property type="entry name" value="cobM_cbiF"/>
    <property type="match status" value="1"/>
</dbReference>
<dbReference type="InterPro" id="IPR035996">
    <property type="entry name" value="4pyrrol_Methylase_sf"/>
</dbReference>
<dbReference type="UniPathway" id="UPA00148"/>
<dbReference type="GO" id="GO:0032259">
    <property type="term" value="P:methylation"/>
    <property type="evidence" value="ECO:0007669"/>
    <property type="project" value="UniProtKB-KW"/>
</dbReference>
<dbReference type="InterPro" id="IPR003043">
    <property type="entry name" value="Uropor_MeTrfase_CS"/>
</dbReference>
<evidence type="ECO:0000256" key="2">
    <source>
        <dbReference type="ARBA" id="ARBA00005879"/>
    </source>
</evidence>
<dbReference type="EMBL" id="FOYM01000013">
    <property type="protein sequence ID" value="SFR06550.1"/>
    <property type="molecule type" value="Genomic_DNA"/>
</dbReference>
<comment type="similarity">
    <text evidence="2 7">Belongs to the precorrin methyltransferase family.</text>
</comment>
<dbReference type="Proteomes" id="UP000199584">
    <property type="component" value="Unassembled WGS sequence"/>
</dbReference>
<dbReference type="SUPFAM" id="SSF53790">
    <property type="entry name" value="Tetrapyrrole methylase"/>
    <property type="match status" value="1"/>
</dbReference>
<evidence type="ECO:0000256" key="7">
    <source>
        <dbReference type="RuleBase" id="RU003960"/>
    </source>
</evidence>
<keyword evidence="5 7" id="KW-0808">Transferase</keyword>
<keyword evidence="10" id="KW-1185">Reference proteome</keyword>
<dbReference type="GO" id="GO:0009236">
    <property type="term" value="P:cobalamin biosynthetic process"/>
    <property type="evidence" value="ECO:0007669"/>
    <property type="project" value="UniProtKB-UniPathway"/>
</dbReference>
<comment type="pathway">
    <text evidence="1">Cofactor biosynthesis; adenosylcobalamin biosynthesis.</text>
</comment>
<organism evidence="9 10">
    <name type="scientific">Desulfoscipio geothermicus DSM 3669</name>
    <dbReference type="NCBI Taxonomy" id="1121426"/>
    <lineage>
        <taxon>Bacteria</taxon>
        <taxon>Bacillati</taxon>
        <taxon>Bacillota</taxon>
        <taxon>Clostridia</taxon>
        <taxon>Eubacteriales</taxon>
        <taxon>Desulfallaceae</taxon>
        <taxon>Desulfoscipio</taxon>
    </lineage>
</organism>
<name>A0A1I6DM75_9FIRM</name>
<dbReference type="InterPro" id="IPR000878">
    <property type="entry name" value="4pyrrol_Mease"/>
</dbReference>
<dbReference type="InterPro" id="IPR050161">
    <property type="entry name" value="Siro_Cobalamin_biosynth"/>
</dbReference>
<reference evidence="10" key="1">
    <citation type="submission" date="2016-10" db="EMBL/GenBank/DDBJ databases">
        <authorList>
            <person name="Varghese N."/>
            <person name="Submissions S."/>
        </authorList>
    </citation>
    <scope>NUCLEOTIDE SEQUENCE [LARGE SCALE GENOMIC DNA]</scope>
    <source>
        <strain evidence="10">DSM 3669</strain>
    </source>
</reference>
<evidence type="ECO:0000256" key="4">
    <source>
        <dbReference type="ARBA" id="ARBA00022603"/>
    </source>
</evidence>
<proteinExistence type="inferred from homology"/>
<gene>
    <name evidence="9" type="ORF">SAMN05660706_11381</name>
</gene>
<evidence type="ECO:0000256" key="1">
    <source>
        <dbReference type="ARBA" id="ARBA00004953"/>
    </source>
</evidence>
<accession>A0A1I6DM75</accession>
<dbReference type="GO" id="GO:0046026">
    <property type="term" value="F:precorrin-4 C11-methyltransferase activity"/>
    <property type="evidence" value="ECO:0007669"/>
    <property type="project" value="InterPro"/>
</dbReference>
<dbReference type="Gene3D" id="3.40.1010.10">
    <property type="entry name" value="Cobalt-precorrin-4 Transmethylase, Domain 1"/>
    <property type="match status" value="1"/>
</dbReference>
<dbReference type="Pfam" id="PF00590">
    <property type="entry name" value="TP_methylase"/>
    <property type="match status" value="1"/>
</dbReference>
<evidence type="ECO:0000256" key="3">
    <source>
        <dbReference type="ARBA" id="ARBA00022573"/>
    </source>
</evidence>
<dbReference type="RefSeq" id="WP_092483351.1">
    <property type="nucleotide sequence ID" value="NZ_FOYM01000013.1"/>
</dbReference>
<sequence length="251" mass="26940">MIYFIGAGPGDPDLITVKGSRILARAPVVIYAGSLVNKELLKMCAADARIYNSAGMTLQEIIQIMIDAYRTGQDVARLHTGDPSLYGAIQEQMDALQEASVPFTVIPGVSSFLAAAAAMPHELTLPGITQTVILTRMEGRTPVPEKESIKKLATHEATMCIFLSVHLLDKLTGELIAGGYRPETPVVVVEKASWPDERVISGTLADITGKVQEAGITRTALITVGNALKAAYTPSRLYDEGFSHGFRGDKN</sequence>
<dbReference type="Gene3D" id="3.30.950.10">
    <property type="entry name" value="Methyltransferase, Cobalt-precorrin-4 Transmethylase, Domain 2"/>
    <property type="match status" value="1"/>
</dbReference>
<dbReference type="InterPro" id="IPR014777">
    <property type="entry name" value="4pyrrole_Mease_sub1"/>
</dbReference>
<evidence type="ECO:0000313" key="9">
    <source>
        <dbReference type="EMBL" id="SFR06550.1"/>
    </source>
</evidence>
<dbReference type="OrthoDB" id="9815856at2"/>
<keyword evidence="4 7" id="KW-0489">Methyltransferase</keyword>
<dbReference type="PROSITE" id="PS00839">
    <property type="entry name" value="SUMT_1"/>
    <property type="match status" value="1"/>
</dbReference>
<dbReference type="PANTHER" id="PTHR45790">
    <property type="entry name" value="SIROHEME SYNTHASE-RELATED"/>
    <property type="match status" value="1"/>
</dbReference>
<evidence type="ECO:0000256" key="5">
    <source>
        <dbReference type="ARBA" id="ARBA00022679"/>
    </source>
</evidence>
<dbReference type="CDD" id="cd11641">
    <property type="entry name" value="Precorrin-4_C11-MT"/>
    <property type="match status" value="1"/>
</dbReference>